<keyword evidence="1" id="KW-0812">Transmembrane</keyword>
<evidence type="ECO:0000256" key="1">
    <source>
        <dbReference type="SAM" id="Phobius"/>
    </source>
</evidence>
<name>A0A849AJA5_9MICO</name>
<gene>
    <name evidence="2" type="ORF">HJ588_12450</name>
</gene>
<comment type="caution">
    <text evidence="2">The sequence shown here is derived from an EMBL/GenBank/DDBJ whole genome shotgun (WGS) entry which is preliminary data.</text>
</comment>
<accession>A0A849AJA5</accession>
<evidence type="ECO:0000313" key="2">
    <source>
        <dbReference type="EMBL" id="NNG40073.1"/>
    </source>
</evidence>
<keyword evidence="1" id="KW-0472">Membrane</keyword>
<sequence length="91" mass="9454">MTAFRLGPLWWLLAAGCLLALAVLVTTSVRAGGYLLAGCLAVAGLLRIYLPEKAAGALVIRSRMVDGVFFFTLAAAVAFIFSIVKLGGIPG</sequence>
<dbReference type="InterPro" id="IPR021385">
    <property type="entry name" value="DUF3017"/>
</dbReference>
<feature type="transmembrane region" description="Helical" evidence="1">
    <location>
        <begin position="32"/>
        <end position="50"/>
    </location>
</feature>
<dbReference type="AlphaFoldDB" id="A0A849AJA5"/>
<protein>
    <submittedName>
        <fullName evidence="2">DUF3017 domain-containing protein</fullName>
    </submittedName>
</protein>
<dbReference type="Proteomes" id="UP000557772">
    <property type="component" value="Unassembled WGS sequence"/>
</dbReference>
<feature type="transmembrane region" description="Helical" evidence="1">
    <location>
        <begin position="62"/>
        <end position="84"/>
    </location>
</feature>
<organism evidence="2 3">
    <name type="scientific">Flexivirga aerilata</name>
    <dbReference type="NCBI Taxonomy" id="1656889"/>
    <lineage>
        <taxon>Bacteria</taxon>
        <taxon>Bacillati</taxon>
        <taxon>Actinomycetota</taxon>
        <taxon>Actinomycetes</taxon>
        <taxon>Micrococcales</taxon>
        <taxon>Dermacoccaceae</taxon>
        <taxon>Flexivirga</taxon>
    </lineage>
</organism>
<proteinExistence type="predicted"/>
<evidence type="ECO:0000313" key="3">
    <source>
        <dbReference type="Proteomes" id="UP000557772"/>
    </source>
</evidence>
<dbReference type="Pfam" id="PF11222">
    <property type="entry name" value="DUF3017"/>
    <property type="match status" value="1"/>
</dbReference>
<keyword evidence="1" id="KW-1133">Transmembrane helix</keyword>
<dbReference type="PROSITE" id="PS51257">
    <property type="entry name" value="PROKAR_LIPOPROTEIN"/>
    <property type="match status" value="1"/>
</dbReference>
<keyword evidence="3" id="KW-1185">Reference proteome</keyword>
<dbReference type="EMBL" id="JABENB010000002">
    <property type="protein sequence ID" value="NNG40073.1"/>
    <property type="molecule type" value="Genomic_DNA"/>
</dbReference>
<reference evidence="2 3" key="1">
    <citation type="submission" date="2020-05" db="EMBL/GenBank/DDBJ databases">
        <title>Flexivirga sp. ID2601S isolated from air conditioner.</title>
        <authorList>
            <person name="Kim D.H."/>
        </authorList>
    </citation>
    <scope>NUCLEOTIDE SEQUENCE [LARGE SCALE GENOMIC DNA]</scope>
    <source>
        <strain evidence="2 3">ID2601S</strain>
    </source>
</reference>
<dbReference type="RefSeq" id="WP_171156043.1">
    <property type="nucleotide sequence ID" value="NZ_JABENB010000002.1"/>
</dbReference>